<keyword evidence="1" id="KW-0805">Transcription regulation</keyword>
<dbReference type="AlphaFoldDB" id="A0A120FQS8"/>
<evidence type="ECO:0000256" key="2">
    <source>
        <dbReference type="ARBA" id="ARBA00023125"/>
    </source>
</evidence>
<evidence type="ECO:0000313" key="5">
    <source>
        <dbReference type="EMBL" id="KWV59014.1"/>
    </source>
</evidence>
<dbReference type="InterPro" id="IPR036388">
    <property type="entry name" value="WH-like_DNA-bd_sf"/>
</dbReference>
<dbReference type="InterPro" id="IPR000792">
    <property type="entry name" value="Tscrpt_reg_LuxR_C"/>
</dbReference>
<dbReference type="PROSITE" id="PS50043">
    <property type="entry name" value="HTH_LUXR_2"/>
    <property type="match status" value="1"/>
</dbReference>
<accession>A0A120FQS8</accession>
<keyword evidence="3" id="KW-0804">Transcription</keyword>
<evidence type="ECO:0000313" key="6">
    <source>
        <dbReference type="Proteomes" id="UP000057737"/>
    </source>
</evidence>
<dbReference type="GO" id="GO:0006355">
    <property type="term" value="P:regulation of DNA-templated transcription"/>
    <property type="evidence" value="ECO:0007669"/>
    <property type="project" value="InterPro"/>
</dbReference>
<name>A0A120FQS8_9BRAD</name>
<proteinExistence type="predicted"/>
<sequence length="60" mass="6982">MRLSVREFEIARMIADDPSDKEIAHRLQVEPSTVRTHIARIFQKLGVRRRSGVASLFPRH</sequence>
<dbReference type="SUPFAM" id="SSF46894">
    <property type="entry name" value="C-terminal effector domain of the bipartite response regulators"/>
    <property type="match status" value="1"/>
</dbReference>
<evidence type="ECO:0000259" key="4">
    <source>
        <dbReference type="PROSITE" id="PS50043"/>
    </source>
</evidence>
<dbReference type="GO" id="GO:0003677">
    <property type="term" value="F:DNA binding"/>
    <property type="evidence" value="ECO:0007669"/>
    <property type="project" value="UniProtKB-KW"/>
</dbReference>
<dbReference type="Gene3D" id="1.10.10.10">
    <property type="entry name" value="Winged helix-like DNA-binding domain superfamily/Winged helix DNA-binding domain"/>
    <property type="match status" value="1"/>
</dbReference>
<dbReference type="SMART" id="SM00421">
    <property type="entry name" value="HTH_LUXR"/>
    <property type="match status" value="1"/>
</dbReference>
<protein>
    <recommendedName>
        <fullName evidence="4">HTH luxR-type domain-containing protein</fullName>
    </recommendedName>
</protein>
<dbReference type="CDD" id="cd06170">
    <property type="entry name" value="LuxR_C_like"/>
    <property type="match status" value="1"/>
</dbReference>
<dbReference type="EMBL" id="LNCU01000034">
    <property type="protein sequence ID" value="KWV59014.1"/>
    <property type="molecule type" value="Genomic_DNA"/>
</dbReference>
<reference evidence="5 6" key="1">
    <citation type="submission" date="2015-11" db="EMBL/GenBank/DDBJ databases">
        <title>Draft Genome Sequence of the Strain BR 10303 (Bradyrhizobium sp.) isolated from nodules of Centrolobium paraense.</title>
        <authorList>
            <person name="Zelli J.E."/>
            <person name="Simoes-Araujo J.L."/>
            <person name="Barauna A.C."/>
            <person name="Silva K."/>
        </authorList>
    </citation>
    <scope>NUCLEOTIDE SEQUENCE [LARGE SCALE GENOMIC DNA]</scope>
    <source>
        <strain evidence="5 6">BR 10303</strain>
    </source>
</reference>
<dbReference type="PANTHER" id="PTHR44688:SF16">
    <property type="entry name" value="DNA-BINDING TRANSCRIPTIONAL ACTIVATOR DEVR_DOSR"/>
    <property type="match status" value="1"/>
</dbReference>
<organism evidence="5 6">
    <name type="scientific">Bradyrhizobium macuxiense</name>
    <dbReference type="NCBI Taxonomy" id="1755647"/>
    <lineage>
        <taxon>Bacteria</taxon>
        <taxon>Pseudomonadati</taxon>
        <taxon>Pseudomonadota</taxon>
        <taxon>Alphaproteobacteria</taxon>
        <taxon>Hyphomicrobiales</taxon>
        <taxon>Nitrobacteraceae</taxon>
        <taxon>Bradyrhizobium</taxon>
    </lineage>
</organism>
<evidence type="ECO:0000256" key="3">
    <source>
        <dbReference type="ARBA" id="ARBA00023163"/>
    </source>
</evidence>
<keyword evidence="6" id="KW-1185">Reference proteome</keyword>
<gene>
    <name evidence="5" type="ORF">AS156_33055</name>
</gene>
<dbReference type="PRINTS" id="PR00038">
    <property type="entry name" value="HTHLUXR"/>
</dbReference>
<dbReference type="Pfam" id="PF00196">
    <property type="entry name" value="GerE"/>
    <property type="match status" value="1"/>
</dbReference>
<dbReference type="PANTHER" id="PTHR44688">
    <property type="entry name" value="DNA-BINDING TRANSCRIPTIONAL ACTIVATOR DEVR_DOSR"/>
    <property type="match status" value="1"/>
</dbReference>
<comment type="caution">
    <text evidence="5">The sequence shown here is derived from an EMBL/GenBank/DDBJ whole genome shotgun (WGS) entry which is preliminary data.</text>
</comment>
<keyword evidence="2" id="KW-0238">DNA-binding</keyword>
<evidence type="ECO:0000256" key="1">
    <source>
        <dbReference type="ARBA" id="ARBA00023015"/>
    </source>
</evidence>
<dbReference type="Proteomes" id="UP000057737">
    <property type="component" value="Unassembled WGS sequence"/>
</dbReference>
<dbReference type="InterPro" id="IPR016032">
    <property type="entry name" value="Sig_transdc_resp-reg_C-effctor"/>
</dbReference>
<feature type="domain" description="HTH luxR-type" evidence="4">
    <location>
        <begin position="1"/>
        <end position="60"/>
    </location>
</feature>